<accession>A0AAW5IXC4</accession>
<dbReference type="EMBL" id="JANDWN010000056">
    <property type="protein sequence ID" value="MCP9601076.1"/>
    <property type="molecule type" value="Genomic_DNA"/>
</dbReference>
<keyword evidence="1" id="KW-0067">ATP-binding</keyword>
<dbReference type="GO" id="GO:0004386">
    <property type="term" value="F:helicase activity"/>
    <property type="evidence" value="ECO:0007669"/>
    <property type="project" value="UniProtKB-KW"/>
</dbReference>
<evidence type="ECO:0000313" key="2">
    <source>
        <dbReference type="Proteomes" id="UP001204486"/>
    </source>
</evidence>
<evidence type="ECO:0000313" key="1">
    <source>
        <dbReference type="EMBL" id="MCP9601076.1"/>
    </source>
</evidence>
<dbReference type="AlphaFoldDB" id="A0AAW5IXC4"/>
<sequence length="1231" mass="142395">MKDKKQELSAHVEEIFKQYVHPGLYICDLATGGGKSYTIGKLTCEYYPKHFERIIILCVQNKLIEGMNREIEKFIDQPGCLKLSEKLVIENNTEVILKAVRSGSLQELLDEMGYQIEQQRKKKVSVAVLENRLAQVEKLAKCMNALVAILQDDSENASLLEQIQAEESRLRYAVRDFFANYKKHLLIIGEVKKVGVKTILSRFPSLERVYPQVNYASRKVFLMTVHKAMLGIDPILSESVCIKDFCDKKTLILFDESDQAAVAMRDVIIGQACRKSAGFNKYGKGYHGYLQYLGLLSAKDTLTERYDGTLLKESLEKAQKICQDNWKRKIGDILPYKNIFLADTEDYSCFRRGVFFAGPTFKLEICGGEEHARSFICYLAGEKNFILAHAENEEELSGKYDMVISLDKFLKLSESNTVAVKKFLSGCVREAFLKRQDAFRNETDDREQYLGWPTVEGEIHSLLARFEVVSEKFFEQQLLDYCTNRKNLTVKMDGKKYKVQDDSFYMHGCRLYQEELDERDSLHRIRLSCREISSTPEKILYDLVVSDKVAVVLCSATASSESVISNFDIEYLMSALGRKVHLLDREDSRKFEELVEATYPSRHQVEVVPLEHYMFKDCRKEHMSLPEKYKLMFCEDAVEEGLVDRWFRLSRREIFRHASKADEVGFVFYRIFQFIEAYHWFYVHDDIHSMLFFQNRAAHTYQKQMNVIACLIDGSYKQKMKNDDHVEDVFESGLPDWQNEHLFMSNSLKDVEDKVLKRLSDGSISKVMLVTAYGSFKAGANLQYKIPEGIDYERGDNWEEDEHELKKDWDAVYLQSPTSYLSFNDDSQEQAFDAGLYRIMMSLMMLNERSWLTQNQVGHWLEEAISKKSIRFKEDAVAMDKAAWAQTMVEQAVGRICRTKNKPLSTYVLYDEGMTEFFMGDLGDKSHTKEFKALSSYIQGHTEIGGDSHASAEEVKLHNDYRAAQCKLRKMREKALLFTPHPYEVEYENLEDGSEDFSIPYYVKRAQIMNQYYKQAIIRNPVVASLQELDEQAMMVPFLRKCYGNWERDEDGSFCQHPVSHASVRLDVLMKNKAIHEHFERNGYATGWSSDGLILHPEILMADYAGEIGEEAFKALVLRYTNCREEQFAHLEDLDYELADFVVLNPDGSYKVAFDVKNMNPSIEHLDRDGDMPTAEKRQEKVNRLGCPLYTINMLKMPFESMDRYEICGLIDEDGHVQGDAMLKIKSLIES</sequence>
<keyword evidence="1" id="KW-0378">Hydrolase</keyword>
<reference evidence="1" key="1">
    <citation type="submission" date="2022-07" db="EMBL/GenBank/DDBJ databases">
        <title>Prevotella copri.</title>
        <authorList>
            <person name="Yang C."/>
        </authorList>
    </citation>
    <scope>NUCLEOTIDE SEQUENCE</scope>
    <source>
        <strain evidence="1">HF1476</strain>
    </source>
</reference>
<proteinExistence type="predicted"/>
<keyword evidence="1" id="KW-0347">Helicase</keyword>
<comment type="caution">
    <text evidence="1">The sequence shown here is derived from an EMBL/GenBank/DDBJ whole genome shotgun (WGS) entry which is preliminary data.</text>
</comment>
<dbReference type="Proteomes" id="UP001204486">
    <property type="component" value="Unassembled WGS sequence"/>
</dbReference>
<keyword evidence="1" id="KW-0547">Nucleotide-binding</keyword>
<dbReference type="RefSeq" id="WP_254974900.1">
    <property type="nucleotide sequence ID" value="NZ_JANDWK010000055.1"/>
</dbReference>
<name>A0AAW5IXC4_9BACT</name>
<organism evidence="1 2">
    <name type="scientific">Segatella copri</name>
    <dbReference type="NCBI Taxonomy" id="165179"/>
    <lineage>
        <taxon>Bacteria</taxon>
        <taxon>Pseudomonadati</taxon>
        <taxon>Bacteroidota</taxon>
        <taxon>Bacteroidia</taxon>
        <taxon>Bacteroidales</taxon>
        <taxon>Prevotellaceae</taxon>
        <taxon>Segatella</taxon>
    </lineage>
</organism>
<gene>
    <name evidence="1" type="ORF">NNC55_14185</name>
</gene>
<protein>
    <submittedName>
        <fullName evidence="1">DEAD/DEAH box helicase family protein</fullName>
    </submittedName>
</protein>